<dbReference type="PIRSF" id="PIRSF003174">
    <property type="entry name" value="CreA"/>
    <property type="match status" value="1"/>
</dbReference>
<accession>A0A944D7W2</accession>
<feature type="signal peptide" evidence="1">
    <location>
        <begin position="1"/>
        <end position="19"/>
    </location>
</feature>
<dbReference type="Pfam" id="PF05981">
    <property type="entry name" value="CreA"/>
    <property type="match status" value="1"/>
</dbReference>
<dbReference type="GO" id="GO:0005829">
    <property type="term" value="C:cytosol"/>
    <property type="evidence" value="ECO:0007669"/>
    <property type="project" value="TreeGrafter"/>
</dbReference>
<keyword evidence="3" id="KW-1185">Reference proteome</keyword>
<protein>
    <submittedName>
        <fullName evidence="2">CreA family protein</fullName>
    </submittedName>
</protein>
<evidence type="ECO:0000313" key="3">
    <source>
        <dbReference type="Proteomes" id="UP000694660"/>
    </source>
</evidence>
<dbReference type="EMBL" id="JAEKFT010000003">
    <property type="protein sequence ID" value="MBT0960192.1"/>
    <property type="molecule type" value="Genomic_DNA"/>
</dbReference>
<evidence type="ECO:0000256" key="1">
    <source>
        <dbReference type="SAM" id="SignalP"/>
    </source>
</evidence>
<dbReference type="PANTHER" id="PTHR37952">
    <property type="match status" value="1"/>
</dbReference>
<dbReference type="PANTHER" id="PTHR37952:SF2">
    <property type="entry name" value="PROTEIN CREA"/>
    <property type="match status" value="1"/>
</dbReference>
<comment type="caution">
    <text evidence="2">The sequence shown here is derived from an EMBL/GenBank/DDBJ whole genome shotgun (WGS) entry which is preliminary data.</text>
</comment>
<sequence>MKAALLLLASVLWMAPALAEDIGSVNTEWKLTGSHKLVVEAFDDPKVEGVACYVAKPERGGIAGAFGVAEELSDVSIACRQVGPIRFREPLPKQEDAFSERRSIIFKVLHVVRIVDVRRNTLVYLTYTDKVITGSPQNSVTAVTVDRSTPIPLEK</sequence>
<dbReference type="RefSeq" id="WP_214359948.1">
    <property type="nucleotide sequence ID" value="NZ_JAEKFT010000003.1"/>
</dbReference>
<dbReference type="AlphaFoldDB" id="A0A944D7W2"/>
<reference evidence="3" key="1">
    <citation type="journal article" date="2022" name="ISME J.">
        <title>Genetic and phylogenetic analysis of dissimilatory iodate-reducing bacteria identifies potential niches across the world's oceans.</title>
        <authorList>
            <person name="Reyes-Umana V."/>
            <person name="Henning Z."/>
            <person name="Lee K."/>
            <person name="Barnum T.P."/>
            <person name="Coates J.D."/>
        </authorList>
    </citation>
    <scope>NUCLEOTIDE SEQUENCE [LARGE SCALE GENOMIC DNA]</scope>
    <source>
        <strain evidence="3">IR12</strain>
    </source>
</reference>
<evidence type="ECO:0000313" key="2">
    <source>
        <dbReference type="EMBL" id="MBT0960192.1"/>
    </source>
</evidence>
<gene>
    <name evidence="2" type="ORF">I8J34_03300</name>
</gene>
<dbReference type="Proteomes" id="UP000694660">
    <property type="component" value="Unassembled WGS sequence"/>
</dbReference>
<proteinExistence type="predicted"/>
<feature type="chain" id="PRO_5036861427" evidence="1">
    <location>
        <begin position="20"/>
        <end position="155"/>
    </location>
</feature>
<dbReference type="InterPro" id="IPR010292">
    <property type="entry name" value="Uncharacterised_CreA"/>
</dbReference>
<keyword evidence="1" id="KW-0732">Signal</keyword>
<organism evidence="2 3">
    <name type="scientific">Denitromonas iodatirespirans</name>
    <dbReference type="NCBI Taxonomy" id="2795389"/>
    <lineage>
        <taxon>Bacteria</taxon>
        <taxon>Pseudomonadati</taxon>
        <taxon>Pseudomonadota</taxon>
        <taxon>Betaproteobacteria</taxon>
        <taxon>Rhodocyclales</taxon>
        <taxon>Zoogloeaceae</taxon>
        <taxon>Denitromonas</taxon>
    </lineage>
</organism>
<name>A0A944D7W2_DENI1</name>